<dbReference type="SUPFAM" id="SSF52047">
    <property type="entry name" value="RNI-like"/>
    <property type="match status" value="2"/>
</dbReference>
<proteinExistence type="predicted"/>
<sequence>MILRSFETSHYSHLSVLDLSCLRLADDTIARLLETSIAKRITKLYLRSNELGDTTALRINSVLPSMSLQVLSLAGNHVSDRGLGALAFAIDQTKSLQTLDLEENCVSGYNCLYHTMILSLVLVIMTIFVSLCQITGKGIQTLYHVLDGLSTSFPLRYLHLHRNCVPNEQELLARVRVKLQEKILMMHLADPAQHASSSAPLSLSLTGKKLQKVLLMDTNLTDYFVKVALDTIRNCERWSALQELDLSGNAIAESGAYEIGLYVSLYPALRVLNLSKNRIDGKPLHTRNRLRVQLLSELYRTTLLITIIYRGIVGLAEGLEPNATLQELNLQDNQITDKGAKALYLKAFTSNLQRKILLSAGNQLSPKCKVMLTPISQAHDLRERFDTEFAHVEKLDFAGKSLRQYGAAAIVEKLVESQGLVCTSLDLSRNGLGDDGALEIARLLRKYPPLQRLDISFNDIGDAGAMAIADALAHHNSTLTSLSLHSSVEGSVVKPKLLEKGLTHLAKALALHASITVVDFRDNITTPTLVQMYIHLLKRNPRILKFNGSSAAVYLSRFET</sequence>
<dbReference type="Pfam" id="PF13516">
    <property type="entry name" value="LRR_6"/>
    <property type="match status" value="5"/>
</dbReference>
<keyword evidence="3" id="KW-0677">Repeat</keyword>
<dbReference type="Proteomes" id="UP000019132">
    <property type="component" value="Unassembled WGS sequence"/>
</dbReference>
<dbReference type="SMART" id="SM00368">
    <property type="entry name" value="LRR_RI"/>
    <property type="match status" value="6"/>
</dbReference>
<dbReference type="GO" id="GO:0005096">
    <property type="term" value="F:GTPase activator activity"/>
    <property type="evidence" value="ECO:0007669"/>
    <property type="project" value="UniProtKB-KW"/>
</dbReference>
<keyword evidence="5" id="KW-1185">Reference proteome</keyword>
<keyword evidence="2" id="KW-0433">Leucine-rich repeat</keyword>
<dbReference type="GO" id="GO:0031267">
    <property type="term" value="F:small GTPase binding"/>
    <property type="evidence" value="ECO:0007669"/>
    <property type="project" value="TreeGrafter"/>
</dbReference>
<dbReference type="EnsemblProtists" id="PYU1_T003482">
    <property type="protein sequence ID" value="PYU1_T003482"/>
    <property type="gene ID" value="PYU1_G003472"/>
</dbReference>
<dbReference type="AlphaFoldDB" id="K3WEU1"/>
<protein>
    <submittedName>
        <fullName evidence="4">Uncharacterized protein</fullName>
    </submittedName>
</protein>
<dbReference type="STRING" id="431595.K3WEU1"/>
<dbReference type="PANTHER" id="PTHR24113:SF12">
    <property type="entry name" value="RAN GTPASE-ACTIVATING PROTEIN 1"/>
    <property type="match status" value="1"/>
</dbReference>
<evidence type="ECO:0000256" key="3">
    <source>
        <dbReference type="ARBA" id="ARBA00022737"/>
    </source>
</evidence>
<dbReference type="VEuPathDB" id="FungiDB:PYU1_G003472"/>
<reference evidence="5" key="2">
    <citation type="submission" date="2010-04" db="EMBL/GenBank/DDBJ databases">
        <authorList>
            <person name="Buell R."/>
            <person name="Hamilton J."/>
            <person name="Hostetler J."/>
        </authorList>
    </citation>
    <scope>NUCLEOTIDE SEQUENCE [LARGE SCALE GENOMIC DNA]</scope>
    <source>
        <strain evidence="5">DAOM:BR144</strain>
    </source>
</reference>
<dbReference type="InterPro" id="IPR027038">
    <property type="entry name" value="RanGap"/>
</dbReference>
<organism evidence="4 5">
    <name type="scientific">Globisporangium ultimum (strain ATCC 200006 / CBS 805.95 / DAOM BR144)</name>
    <name type="common">Pythium ultimum</name>
    <dbReference type="NCBI Taxonomy" id="431595"/>
    <lineage>
        <taxon>Eukaryota</taxon>
        <taxon>Sar</taxon>
        <taxon>Stramenopiles</taxon>
        <taxon>Oomycota</taxon>
        <taxon>Peronosporomycetes</taxon>
        <taxon>Pythiales</taxon>
        <taxon>Pythiaceae</taxon>
        <taxon>Globisporangium</taxon>
    </lineage>
</organism>
<keyword evidence="1" id="KW-0343">GTPase activation</keyword>
<accession>K3WEU1</accession>
<dbReference type="HOGENOM" id="CLU_028850_0_0_1"/>
<dbReference type="InParanoid" id="K3WEU1"/>
<dbReference type="GO" id="GO:0005634">
    <property type="term" value="C:nucleus"/>
    <property type="evidence" value="ECO:0007669"/>
    <property type="project" value="TreeGrafter"/>
</dbReference>
<dbReference type="GO" id="GO:0005829">
    <property type="term" value="C:cytosol"/>
    <property type="evidence" value="ECO:0007669"/>
    <property type="project" value="TreeGrafter"/>
</dbReference>
<dbReference type="InterPro" id="IPR032675">
    <property type="entry name" value="LRR_dom_sf"/>
</dbReference>
<evidence type="ECO:0000256" key="1">
    <source>
        <dbReference type="ARBA" id="ARBA00022468"/>
    </source>
</evidence>
<evidence type="ECO:0000313" key="4">
    <source>
        <dbReference type="EnsemblProtists" id="PYU1_T003482"/>
    </source>
</evidence>
<dbReference type="PANTHER" id="PTHR24113">
    <property type="entry name" value="RAN GTPASE-ACTIVATING PROTEIN 1"/>
    <property type="match status" value="1"/>
</dbReference>
<dbReference type="Gene3D" id="3.80.10.10">
    <property type="entry name" value="Ribonuclease Inhibitor"/>
    <property type="match status" value="3"/>
</dbReference>
<dbReference type="GO" id="GO:0048471">
    <property type="term" value="C:perinuclear region of cytoplasm"/>
    <property type="evidence" value="ECO:0007669"/>
    <property type="project" value="TreeGrafter"/>
</dbReference>
<dbReference type="OMA" id="HIHAVIE"/>
<reference evidence="4" key="3">
    <citation type="submission" date="2015-02" db="UniProtKB">
        <authorList>
            <consortium name="EnsemblProtists"/>
        </authorList>
    </citation>
    <scope>IDENTIFICATION</scope>
    <source>
        <strain evidence="4">DAOM BR144</strain>
    </source>
</reference>
<dbReference type="GO" id="GO:0006913">
    <property type="term" value="P:nucleocytoplasmic transport"/>
    <property type="evidence" value="ECO:0007669"/>
    <property type="project" value="TreeGrafter"/>
</dbReference>
<evidence type="ECO:0000313" key="5">
    <source>
        <dbReference type="Proteomes" id="UP000019132"/>
    </source>
</evidence>
<dbReference type="EMBL" id="GL376603">
    <property type="status" value="NOT_ANNOTATED_CDS"/>
    <property type="molecule type" value="Genomic_DNA"/>
</dbReference>
<dbReference type="eggNOG" id="KOG4308">
    <property type="taxonomic scope" value="Eukaryota"/>
</dbReference>
<name>K3WEU1_GLOUD</name>
<reference evidence="5" key="1">
    <citation type="journal article" date="2010" name="Genome Biol.">
        <title>Genome sequence of the necrotrophic plant pathogen Pythium ultimum reveals original pathogenicity mechanisms and effector repertoire.</title>
        <authorList>
            <person name="Levesque C.A."/>
            <person name="Brouwer H."/>
            <person name="Cano L."/>
            <person name="Hamilton J.P."/>
            <person name="Holt C."/>
            <person name="Huitema E."/>
            <person name="Raffaele S."/>
            <person name="Robideau G.P."/>
            <person name="Thines M."/>
            <person name="Win J."/>
            <person name="Zerillo M.M."/>
            <person name="Beakes G.W."/>
            <person name="Boore J.L."/>
            <person name="Busam D."/>
            <person name="Dumas B."/>
            <person name="Ferriera S."/>
            <person name="Fuerstenberg S.I."/>
            <person name="Gachon C.M."/>
            <person name="Gaulin E."/>
            <person name="Govers F."/>
            <person name="Grenville-Briggs L."/>
            <person name="Horner N."/>
            <person name="Hostetler J."/>
            <person name="Jiang R.H."/>
            <person name="Johnson J."/>
            <person name="Krajaejun T."/>
            <person name="Lin H."/>
            <person name="Meijer H.J."/>
            <person name="Moore B."/>
            <person name="Morris P."/>
            <person name="Phuntmart V."/>
            <person name="Puiu D."/>
            <person name="Shetty J."/>
            <person name="Stajich J.E."/>
            <person name="Tripathy S."/>
            <person name="Wawra S."/>
            <person name="van West P."/>
            <person name="Whitty B.R."/>
            <person name="Coutinho P.M."/>
            <person name="Henrissat B."/>
            <person name="Martin F."/>
            <person name="Thomas P.D."/>
            <person name="Tyler B.M."/>
            <person name="De Vries R.P."/>
            <person name="Kamoun S."/>
            <person name="Yandell M."/>
            <person name="Tisserat N."/>
            <person name="Buell C.R."/>
        </authorList>
    </citation>
    <scope>NUCLEOTIDE SEQUENCE</scope>
    <source>
        <strain evidence="5">DAOM:BR144</strain>
    </source>
</reference>
<dbReference type="InterPro" id="IPR001611">
    <property type="entry name" value="Leu-rich_rpt"/>
</dbReference>
<evidence type="ECO:0000256" key="2">
    <source>
        <dbReference type="ARBA" id="ARBA00022614"/>
    </source>
</evidence>